<dbReference type="AlphaFoldDB" id="A0A2P2P7Z0"/>
<reference evidence="2" key="1">
    <citation type="submission" date="2018-02" db="EMBL/GenBank/DDBJ databases">
        <title>Rhizophora mucronata_Transcriptome.</title>
        <authorList>
            <person name="Meera S.P."/>
            <person name="Sreeshan A."/>
            <person name="Augustine A."/>
        </authorList>
    </citation>
    <scope>NUCLEOTIDE SEQUENCE</scope>
    <source>
        <tissue evidence="2">Leaf</tissue>
    </source>
</reference>
<protein>
    <submittedName>
        <fullName evidence="2">Uncharacterized protein</fullName>
    </submittedName>
</protein>
<dbReference type="EMBL" id="GGEC01070400">
    <property type="protein sequence ID" value="MBX50884.1"/>
    <property type="molecule type" value="Transcribed_RNA"/>
</dbReference>
<keyword evidence="1" id="KW-0812">Transmembrane</keyword>
<proteinExistence type="predicted"/>
<evidence type="ECO:0000313" key="2">
    <source>
        <dbReference type="EMBL" id="MBX50884.1"/>
    </source>
</evidence>
<accession>A0A2P2P7Z0</accession>
<sequence length="54" mass="6532">MWHKCFYGWVIYSLLFLPTNECSLVIYSENPPFNLLFHLIFGPRVFIWMLLSFS</sequence>
<evidence type="ECO:0000256" key="1">
    <source>
        <dbReference type="SAM" id="Phobius"/>
    </source>
</evidence>
<keyword evidence="1" id="KW-0472">Membrane</keyword>
<name>A0A2P2P7Z0_RHIMU</name>
<keyword evidence="1" id="KW-1133">Transmembrane helix</keyword>
<organism evidence="2">
    <name type="scientific">Rhizophora mucronata</name>
    <name type="common">Asiatic mangrove</name>
    <dbReference type="NCBI Taxonomy" id="61149"/>
    <lineage>
        <taxon>Eukaryota</taxon>
        <taxon>Viridiplantae</taxon>
        <taxon>Streptophyta</taxon>
        <taxon>Embryophyta</taxon>
        <taxon>Tracheophyta</taxon>
        <taxon>Spermatophyta</taxon>
        <taxon>Magnoliopsida</taxon>
        <taxon>eudicotyledons</taxon>
        <taxon>Gunneridae</taxon>
        <taxon>Pentapetalae</taxon>
        <taxon>rosids</taxon>
        <taxon>fabids</taxon>
        <taxon>Malpighiales</taxon>
        <taxon>Rhizophoraceae</taxon>
        <taxon>Rhizophora</taxon>
    </lineage>
</organism>
<feature type="transmembrane region" description="Helical" evidence="1">
    <location>
        <begin position="7"/>
        <end position="27"/>
    </location>
</feature>